<proteinExistence type="predicted"/>
<organism evidence="1 2">
    <name type="scientific">Portunus trituberculatus</name>
    <name type="common">Swimming crab</name>
    <name type="synonym">Neptunus trituberculatus</name>
    <dbReference type="NCBI Taxonomy" id="210409"/>
    <lineage>
        <taxon>Eukaryota</taxon>
        <taxon>Metazoa</taxon>
        <taxon>Ecdysozoa</taxon>
        <taxon>Arthropoda</taxon>
        <taxon>Crustacea</taxon>
        <taxon>Multicrustacea</taxon>
        <taxon>Malacostraca</taxon>
        <taxon>Eumalacostraca</taxon>
        <taxon>Eucarida</taxon>
        <taxon>Decapoda</taxon>
        <taxon>Pleocyemata</taxon>
        <taxon>Brachyura</taxon>
        <taxon>Eubrachyura</taxon>
        <taxon>Portunoidea</taxon>
        <taxon>Portunidae</taxon>
        <taxon>Portuninae</taxon>
        <taxon>Portunus</taxon>
    </lineage>
</organism>
<dbReference type="EMBL" id="VSRR010021690">
    <property type="protein sequence ID" value="MPC64139.1"/>
    <property type="molecule type" value="Genomic_DNA"/>
</dbReference>
<sequence length="129" mass="14676">MPFSFLRLESTDILSLNRFVFSGFFWRFLVMEGASSAKEQSPSQQSRRFCIGKGCARQISSESLDPHNSCVKCRDGVCTPDSRCDKCKEWQEHKVLTAYKYQHSLGTQCKSFTMRRSSSLHLSPVPPGK</sequence>
<reference evidence="1 2" key="1">
    <citation type="submission" date="2019-05" db="EMBL/GenBank/DDBJ databases">
        <title>Another draft genome of Portunus trituberculatus and its Hox gene families provides insights of decapod evolution.</title>
        <authorList>
            <person name="Jeong J.-H."/>
            <person name="Song I."/>
            <person name="Kim S."/>
            <person name="Choi T."/>
            <person name="Kim D."/>
            <person name="Ryu S."/>
            <person name="Kim W."/>
        </authorList>
    </citation>
    <scope>NUCLEOTIDE SEQUENCE [LARGE SCALE GENOMIC DNA]</scope>
    <source>
        <tissue evidence="1">Muscle</tissue>
    </source>
</reference>
<evidence type="ECO:0000313" key="1">
    <source>
        <dbReference type="EMBL" id="MPC64139.1"/>
    </source>
</evidence>
<name>A0A5B7H2H0_PORTR</name>
<keyword evidence="2" id="KW-1185">Reference proteome</keyword>
<dbReference type="AlphaFoldDB" id="A0A5B7H2H0"/>
<dbReference type="Proteomes" id="UP000324222">
    <property type="component" value="Unassembled WGS sequence"/>
</dbReference>
<gene>
    <name evidence="1" type="ORF">E2C01_058250</name>
</gene>
<accession>A0A5B7H2H0</accession>
<protein>
    <submittedName>
        <fullName evidence="1">Uncharacterized protein</fullName>
    </submittedName>
</protein>
<comment type="caution">
    <text evidence="1">The sequence shown here is derived from an EMBL/GenBank/DDBJ whole genome shotgun (WGS) entry which is preliminary data.</text>
</comment>
<evidence type="ECO:0000313" key="2">
    <source>
        <dbReference type="Proteomes" id="UP000324222"/>
    </source>
</evidence>